<dbReference type="InterPro" id="IPR050471">
    <property type="entry name" value="AB_hydrolase"/>
</dbReference>
<dbReference type="EMBL" id="LSKU01000001">
    <property type="protein sequence ID" value="KXG44360.1"/>
    <property type="molecule type" value="Genomic_DNA"/>
</dbReference>
<evidence type="ECO:0000313" key="3">
    <source>
        <dbReference type="Proteomes" id="UP000070352"/>
    </source>
</evidence>
<dbReference type="STRING" id="1413211.U473_10335"/>
<dbReference type="Gene3D" id="3.40.50.1820">
    <property type="entry name" value="alpha/beta hydrolase"/>
    <property type="match status" value="1"/>
</dbReference>
<evidence type="ECO:0000259" key="1">
    <source>
        <dbReference type="Pfam" id="PF00561"/>
    </source>
</evidence>
<sequence>MVISYDRLGYGWSDDPDQFRTNKRMAIEPEEVLNQLGIDTFILVGHSFGGLNARYLAKQFPNKLKGMVLVDSPHLNQYTLSFPNVHHIGERLVILIFKLLKALSFVGFARLIAKFRWLPKRINDLVEKLPQDIQPILLRQIFSYRSFKTLVNEFSILEKGCKEIGNQSLGGLPLIVISRGFDDLVLPWADRRDKHLDEASWEMMQRKISSLSSKGKWLKAEKSGHMIMLEQPERIVEAIRELVKEVRGEKLFR</sequence>
<keyword evidence="3" id="KW-1185">Reference proteome</keyword>
<evidence type="ECO:0000313" key="2">
    <source>
        <dbReference type="EMBL" id="KXG44360.1"/>
    </source>
</evidence>
<feature type="domain" description="AB hydrolase-1" evidence="1">
    <location>
        <begin position="2"/>
        <end position="230"/>
    </location>
</feature>
<gene>
    <name evidence="2" type="ORF">U473_10335</name>
</gene>
<proteinExistence type="predicted"/>
<dbReference type="RefSeq" id="WP_068726007.1">
    <property type="nucleotide sequence ID" value="NZ_LSKU01000001.1"/>
</dbReference>
<dbReference type="PANTHER" id="PTHR43433:SF5">
    <property type="entry name" value="AB HYDROLASE-1 DOMAIN-CONTAINING PROTEIN"/>
    <property type="match status" value="1"/>
</dbReference>
<dbReference type="OrthoDB" id="59888at2"/>
<organism evidence="2 3">
    <name type="scientific">Tepidibacillus decaturensis</name>
    <dbReference type="NCBI Taxonomy" id="1413211"/>
    <lineage>
        <taxon>Bacteria</taxon>
        <taxon>Bacillati</taxon>
        <taxon>Bacillota</taxon>
        <taxon>Bacilli</taxon>
        <taxon>Bacillales</taxon>
        <taxon>Bacillaceae</taxon>
        <taxon>Tepidibacillus</taxon>
    </lineage>
</organism>
<dbReference type="InterPro" id="IPR029058">
    <property type="entry name" value="AB_hydrolase_fold"/>
</dbReference>
<dbReference type="Pfam" id="PF00561">
    <property type="entry name" value="Abhydrolase_1"/>
    <property type="match status" value="1"/>
</dbReference>
<reference evidence="2 3" key="1">
    <citation type="submission" date="2016-02" db="EMBL/GenBank/DDBJ databases">
        <title>Draft Genome for Tepidibacillus decaturensis nov. sp. Strain Z9, an Anaerobic, Moderately Thermophilic and Heterotrophic Bacterium from Deep Subsurface of the Illinois Basin, USA.</title>
        <authorList>
            <person name="Dong Y."/>
            <person name="Chang J.Y."/>
            <person name="Sanford R."/>
            <person name="Fouke B.W."/>
        </authorList>
    </citation>
    <scope>NUCLEOTIDE SEQUENCE [LARGE SCALE GENOMIC DNA]</scope>
    <source>
        <strain evidence="2 3">Z9</strain>
    </source>
</reference>
<dbReference type="Proteomes" id="UP000070352">
    <property type="component" value="Unassembled WGS sequence"/>
</dbReference>
<comment type="caution">
    <text evidence="2">The sequence shown here is derived from an EMBL/GenBank/DDBJ whole genome shotgun (WGS) entry which is preliminary data.</text>
</comment>
<dbReference type="InterPro" id="IPR000073">
    <property type="entry name" value="AB_hydrolase_1"/>
</dbReference>
<dbReference type="AlphaFoldDB" id="A0A135L600"/>
<dbReference type="SUPFAM" id="SSF53474">
    <property type="entry name" value="alpha/beta-Hydrolases"/>
    <property type="match status" value="1"/>
</dbReference>
<name>A0A135L600_9BACI</name>
<accession>A0A135L600</accession>
<dbReference type="PANTHER" id="PTHR43433">
    <property type="entry name" value="HYDROLASE, ALPHA/BETA FOLD FAMILY PROTEIN"/>
    <property type="match status" value="1"/>
</dbReference>
<protein>
    <recommendedName>
        <fullName evidence="1">AB hydrolase-1 domain-containing protein</fullName>
    </recommendedName>
</protein>